<sequence>MSTALSASVKQVGPPGGLQYVFVISRHGQRTPIDPSRNLTKNVPDDHGELTEEGRQQAFKLGQFIRARYKDFLQDAGSKSGSLLATHVGISRCRDSVTETVRGVDIPVSEIEVDPTRYDLPFFASVNGNIDAVEREPCQGHFSTLGELIAFIAEKAGMPIEGKRDKFLVVDNLMTHVLNGNPVPDWAKPFWDDIRCADRRIFQRTLQGHELSFASYVLGRVLETFWLKFERGVERPDMMHLYSMSDTSVSSLLKLLSRSYDGRPCFCASVFFEVYKDGSQHYVRVLFSTEENPHLVALDELENPCEMNKFLERLRGVLKST</sequence>
<organism evidence="7">
    <name type="scientific">Amblyomma aureolatum</name>
    <dbReference type="NCBI Taxonomy" id="187763"/>
    <lineage>
        <taxon>Eukaryota</taxon>
        <taxon>Metazoa</taxon>
        <taxon>Ecdysozoa</taxon>
        <taxon>Arthropoda</taxon>
        <taxon>Chelicerata</taxon>
        <taxon>Arachnida</taxon>
        <taxon>Acari</taxon>
        <taxon>Parasitiformes</taxon>
        <taxon>Ixodida</taxon>
        <taxon>Ixodoidea</taxon>
        <taxon>Ixodidae</taxon>
        <taxon>Amblyomminae</taxon>
        <taxon>Amblyomma</taxon>
    </lineage>
</organism>
<protein>
    <recommendedName>
        <fullName evidence="5">2-phosphoxylose phosphatase 1</fullName>
    </recommendedName>
    <alternativeName>
        <fullName evidence="6">Acid phosphatase-like protein 2</fullName>
    </alternativeName>
</protein>
<evidence type="ECO:0000256" key="1">
    <source>
        <dbReference type="ARBA" id="ARBA00000032"/>
    </source>
</evidence>
<dbReference type="InterPro" id="IPR050645">
    <property type="entry name" value="Histidine_acid_phosphatase"/>
</dbReference>
<keyword evidence="3" id="KW-0378">Hydrolase</keyword>
<dbReference type="PANTHER" id="PTHR11567">
    <property type="entry name" value="ACID PHOSPHATASE-RELATED"/>
    <property type="match status" value="1"/>
</dbReference>
<evidence type="ECO:0000256" key="5">
    <source>
        <dbReference type="ARBA" id="ARBA00040357"/>
    </source>
</evidence>
<dbReference type="AlphaFoldDB" id="A0A1E1XF50"/>
<dbReference type="GO" id="GO:0003993">
    <property type="term" value="F:acid phosphatase activity"/>
    <property type="evidence" value="ECO:0007669"/>
    <property type="project" value="UniProtKB-EC"/>
</dbReference>
<name>A0A1E1XF50_9ACAR</name>
<dbReference type="InterPro" id="IPR033379">
    <property type="entry name" value="Acid_Pase_AS"/>
</dbReference>
<evidence type="ECO:0000256" key="6">
    <source>
        <dbReference type="ARBA" id="ARBA00041499"/>
    </source>
</evidence>
<dbReference type="Gene3D" id="3.40.50.1240">
    <property type="entry name" value="Phosphoglycerate mutase-like"/>
    <property type="match status" value="1"/>
</dbReference>
<evidence type="ECO:0000256" key="3">
    <source>
        <dbReference type="ARBA" id="ARBA00022801"/>
    </source>
</evidence>
<dbReference type="PROSITE" id="PS00616">
    <property type="entry name" value="HIS_ACID_PHOSPHAT_1"/>
    <property type="match status" value="1"/>
</dbReference>
<evidence type="ECO:0000256" key="4">
    <source>
        <dbReference type="ARBA" id="ARBA00036311"/>
    </source>
</evidence>
<dbReference type="SUPFAM" id="SSF53254">
    <property type="entry name" value="Phosphoglycerate mutase-like"/>
    <property type="match status" value="1"/>
</dbReference>
<dbReference type="CDD" id="cd07061">
    <property type="entry name" value="HP_HAP_like"/>
    <property type="match status" value="1"/>
</dbReference>
<dbReference type="InterPro" id="IPR000560">
    <property type="entry name" value="His_Pase_clade-2"/>
</dbReference>
<comment type="catalytic activity">
    <reaction evidence="1">
        <text>a phosphate monoester + H2O = an alcohol + phosphate</text>
        <dbReference type="Rhea" id="RHEA:15017"/>
        <dbReference type="ChEBI" id="CHEBI:15377"/>
        <dbReference type="ChEBI" id="CHEBI:30879"/>
        <dbReference type="ChEBI" id="CHEBI:43474"/>
        <dbReference type="ChEBI" id="CHEBI:67140"/>
        <dbReference type="EC" id="3.1.3.2"/>
    </reaction>
</comment>
<accession>A0A1E1XF50</accession>
<evidence type="ECO:0000256" key="2">
    <source>
        <dbReference type="ARBA" id="ARBA00005375"/>
    </source>
</evidence>
<reference evidence="7" key="1">
    <citation type="journal article" date="2017" name="Front. Cell. Infect. Microbiol.">
        <title>The Distinct Transcriptional Response of the Midgut of Amblyomma sculptum and Amblyomma aureolatum Ticks to Rickettsia rickettsii Correlates to Their Differences in Susceptibility to Infection.</title>
        <authorList>
            <person name="Martins L.A."/>
            <person name="Galletti M.F.B.M."/>
            <person name="Ribeiro J.M."/>
            <person name="Fujita A."/>
            <person name="Costa F.B."/>
            <person name="Labruna M.B."/>
            <person name="Daffre S."/>
            <person name="Fogaca A.C."/>
        </authorList>
    </citation>
    <scope>NUCLEOTIDE SEQUENCE</scope>
</reference>
<comment type="similarity">
    <text evidence="2">Belongs to the histidine acid phosphatase family.</text>
</comment>
<proteinExistence type="evidence at transcript level"/>
<dbReference type="InterPro" id="IPR029033">
    <property type="entry name" value="His_PPase_superfam"/>
</dbReference>
<dbReference type="PANTHER" id="PTHR11567:SF110">
    <property type="entry name" value="2-PHOSPHOXYLOSE PHOSPHATASE 1"/>
    <property type="match status" value="1"/>
</dbReference>
<evidence type="ECO:0000313" key="7">
    <source>
        <dbReference type="EMBL" id="JAT97870.1"/>
    </source>
</evidence>
<dbReference type="EMBL" id="GFAC01001318">
    <property type="protein sequence ID" value="JAT97870.1"/>
    <property type="molecule type" value="mRNA"/>
</dbReference>
<comment type="catalytic activity">
    <reaction evidence="4">
        <text>3-O-[beta-D-GlcA-(1-&gt;3)-beta-D-Gal-(1-&gt;3)-beta-D-Gal-(1-&gt;4)-beta-D-2-O-P-Xyl]-L-seryl-[protein] + H2O = 3-O-(beta-D-GlcA-(1-&gt;3)-beta-D-Gal-(1-&gt;3)-beta-D-Gal-(1-&gt;4)-beta-D-Xyl)-L-seryl-[protein] + phosphate</text>
        <dbReference type="Rhea" id="RHEA:56512"/>
        <dbReference type="Rhea" id="RHEA-COMP:12573"/>
        <dbReference type="Rhea" id="RHEA-COMP:14559"/>
        <dbReference type="ChEBI" id="CHEBI:15377"/>
        <dbReference type="ChEBI" id="CHEBI:43474"/>
        <dbReference type="ChEBI" id="CHEBI:132093"/>
        <dbReference type="ChEBI" id="CHEBI:140495"/>
    </reaction>
</comment>